<dbReference type="Proteomes" id="UP000016665">
    <property type="component" value="Chromosome 23"/>
</dbReference>
<evidence type="ECO:0000256" key="4">
    <source>
        <dbReference type="ARBA" id="ARBA00022468"/>
    </source>
</evidence>
<keyword evidence="4" id="KW-0343">GTPase activation</keyword>
<evidence type="ECO:0000313" key="17">
    <source>
        <dbReference type="Ensembl" id="ENSFALP00000032064.1"/>
    </source>
</evidence>
<keyword evidence="3 12" id="KW-0728">SH3 domain</keyword>
<dbReference type="GO" id="GO:0005096">
    <property type="term" value="F:GTPase activator activity"/>
    <property type="evidence" value="ECO:0007669"/>
    <property type="project" value="UniProtKB-KW"/>
</dbReference>
<dbReference type="CDD" id="cd11821">
    <property type="entry name" value="SH3_ASAP"/>
    <property type="match status" value="1"/>
</dbReference>
<dbReference type="PROSITE" id="PS50002">
    <property type="entry name" value="SH3"/>
    <property type="match status" value="1"/>
</dbReference>
<dbReference type="GO" id="GO:0051492">
    <property type="term" value="P:regulation of stress fiber assembly"/>
    <property type="evidence" value="ECO:0007669"/>
    <property type="project" value="TreeGrafter"/>
</dbReference>
<evidence type="ECO:0000256" key="11">
    <source>
        <dbReference type="PROSITE-ProRule" id="PRU00023"/>
    </source>
</evidence>
<feature type="repeat" description="ANK" evidence="11">
    <location>
        <begin position="579"/>
        <end position="611"/>
    </location>
</feature>
<dbReference type="GO" id="GO:0016020">
    <property type="term" value="C:membrane"/>
    <property type="evidence" value="ECO:0007669"/>
    <property type="project" value="UniProtKB-SubCell"/>
</dbReference>
<comment type="subcellular location">
    <subcellularLocation>
        <location evidence="2">Cytoplasm</location>
    </subcellularLocation>
    <subcellularLocation>
        <location evidence="1">Membrane</location>
    </subcellularLocation>
</comment>
<dbReference type="Gene3D" id="1.25.40.20">
    <property type="entry name" value="Ankyrin repeat-containing domain"/>
    <property type="match status" value="1"/>
</dbReference>
<dbReference type="Pfam" id="PF07653">
    <property type="entry name" value="SH3_2"/>
    <property type="match status" value="1"/>
</dbReference>
<reference evidence="17 18" key="1">
    <citation type="journal article" date="2012" name="Nature">
        <title>The genomic landscape of species divergence in Ficedula flycatchers.</title>
        <authorList>
            <person name="Ellegren H."/>
            <person name="Smeds L."/>
            <person name="Burri R."/>
            <person name="Olason P.I."/>
            <person name="Backstrom N."/>
            <person name="Kawakami T."/>
            <person name="Kunstner A."/>
            <person name="Makinen H."/>
            <person name="Nadachowska-Brzyska K."/>
            <person name="Qvarnstrom A."/>
            <person name="Uebbing S."/>
            <person name="Wolf J.B."/>
        </authorList>
    </citation>
    <scope>NUCLEOTIDE SEQUENCE [LARGE SCALE GENOMIC DNA]</scope>
</reference>
<dbReference type="SMART" id="SM00326">
    <property type="entry name" value="SH3"/>
    <property type="match status" value="1"/>
</dbReference>
<dbReference type="InterPro" id="IPR037278">
    <property type="entry name" value="ARFGAP/RecO"/>
</dbReference>
<dbReference type="InterPro" id="IPR001164">
    <property type="entry name" value="ArfGAP_dom"/>
</dbReference>
<dbReference type="FunFam" id="1.25.40.20:FF:000006">
    <property type="entry name" value="Arf-GAP with SH3 domain, ANK repeat and PH domain-containing protein 2"/>
    <property type="match status" value="1"/>
</dbReference>
<evidence type="ECO:0000313" key="18">
    <source>
        <dbReference type="Proteomes" id="UP000016665"/>
    </source>
</evidence>
<evidence type="ECO:0000256" key="8">
    <source>
        <dbReference type="ARBA" id="ARBA00022833"/>
    </source>
</evidence>
<feature type="domain" description="Arf-GAP" evidence="16">
    <location>
        <begin position="383"/>
        <end position="505"/>
    </location>
</feature>
<dbReference type="Pfam" id="PF00169">
    <property type="entry name" value="PH"/>
    <property type="match status" value="1"/>
</dbReference>
<evidence type="ECO:0000256" key="13">
    <source>
        <dbReference type="PROSITE-ProRule" id="PRU00288"/>
    </source>
</evidence>
<dbReference type="Gene3D" id="2.30.29.30">
    <property type="entry name" value="Pleckstrin-homology domain (PH domain)/Phosphotyrosine-binding domain (PTB)"/>
    <property type="match status" value="1"/>
</dbReference>
<dbReference type="Ensembl" id="ENSFALT00000031534.1">
    <property type="protein sequence ID" value="ENSFALP00000032064.1"/>
    <property type="gene ID" value="ENSFALG00000010769.2"/>
</dbReference>
<gene>
    <name evidence="17" type="primary">ASAP3</name>
</gene>
<dbReference type="PROSITE" id="PS50088">
    <property type="entry name" value="ANK_REPEAT"/>
    <property type="match status" value="2"/>
</dbReference>
<dbReference type="SUPFAM" id="SSF57863">
    <property type="entry name" value="ArfGap/RecO-like zinc finger"/>
    <property type="match status" value="1"/>
</dbReference>
<evidence type="ECO:0000256" key="10">
    <source>
        <dbReference type="ARBA" id="ARBA00023136"/>
    </source>
</evidence>
<dbReference type="InterPro" id="IPR047006">
    <property type="entry name" value="ASAP3_ArfGap"/>
</dbReference>
<evidence type="ECO:0000256" key="7">
    <source>
        <dbReference type="ARBA" id="ARBA00022737"/>
    </source>
</evidence>
<evidence type="ECO:0000259" key="15">
    <source>
        <dbReference type="PROSITE" id="PS50003"/>
    </source>
</evidence>
<dbReference type="Gene3D" id="2.30.30.40">
    <property type="entry name" value="SH3 Domains"/>
    <property type="match status" value="1"/>
</dbReference>
<dbReference type="Gene3D" id="1.20.1270.60">
    <property type="entry name" value="Arfaptin homology (AH) domain/BAR domain"/>
    <property type="match status" value="2"/>
</dbReference>
<dbReference type="FunFam" id="2.30.30.40:FF:000012">
    <property type="entry name" value="Arf-GAP with SH3 domain, ANK repeat and PH domain-containing protein 2"/>
    <property type="match status" value="1"/>
</dbReference>
<evidence type="ECO:0000259" key="14">
    <source>
        <dbReference type="PROSITE" id="PS50002"/>
    </source>
</evidence>
<evidence type="ECO:0000256" key="2">
    <source>
        <dbReference type="ARBA" id="ARBA00004496"/>
    </source>
</evidence>
<dbReference type="InterPro" id="IPR035836">
    <property type="entry name" value="ASAP1-like_SH3"/>
</dbReference>
<dbReference type="GO" id="GO:0008270">
    <property type="term" value="F:zinc ion binding"/>
    <property type="evidence" value="ECO:0007669"/>
    <property type="project" value="UniProtKB-KW"/>
</dbReference>
<evidence type="ECO:0000256" key="12">
    <source>
        <dbReference type="PROSITE-ProRule" id="PRU00192"/>
    </source>
</evidence>
<keyword evidence="18" id="KW-1185">Reference proteome</keyword>
<dbReference type="CDD" id="cd13251">
    <property type="entry name" value="PH_ASAP"/>
    <property type="match status" value="1"/>
</dbReference>
<dbReference type="PANTHER" id="PTHR45854:SF1">
    <property type="entry name" value="ARF-GAP WITH SH3 DOMAIN, ANK REPEAT AND PH DOMAIN-CONTAINING PROTEIN 3"/>
    <property type="match status" value="1"/>
</dbReference>
<keyword evidence="6" id="KW-0479">Metal-binding</keyword>
<dbReference type="Gene3D" id="1.25.40.950">
    <property type="match status" value="1"/>
</dbReference>
<dbReference type="GO" id="GO:0005737">
    <property type="term" value="C:cytoplasm"/>
    <property type="evidence" value="ECO:0007669"/>
    <property type="project" value="UniProtKB-SubCell"/>
</dbReference>
<dbReference type="PROSITE" id="PS50297">
    <property type="entry name" value="ANK_REP_REGION"/>
    <property type="match status" value="1"/>
</dbReference>
<dbReference type="PRINTS" id="PR00405">
    <property type="entry name" value="REVINTRACTNG"/>
</dbReference>
<keyword evidence="7" id="KW-0677">Repeat</keyword>
<name>A0A803WAQ8_FICAL</name>
<dbReference type="InterPro" id="IPR011993">
    <property type="entry name" value="PH-like_dom_sf"/>
</dbReference>
<dbReference type="AlphaFoldDB" id="A0A803WAQ8"/>
<evidence type="ECO:0000256" key="3">
    <source>
        <dbReference type="ARBA" id="ARBA00022443"/>
    </source>
</evidence>
<dbReference type="InterPro" id="IPR037844">
    <property type="entry name" value="PH_ASAP"/>
</dbReference>
<feature type="domain" description="SH3" evidence="14">
    <location>
        <begin position="738"/>
        <end position="800"/>
    </location>
</feature>
<dbReference type="InterPro" id="IPR036770">
    <property type="entry name" value="Ankyrin_rpt-contain_sf"/>
</dbReference>
<dbReference type="PANTHER" id="PTHR45854">
    <property type="entry name" value="ASAP FAMILY MEMBER"/>
    <property type="match status" value="1"/>
</dbReference>
<keyword evidence="5" id="KW-0963">Cytoplasm</keyword>
<keyword evidence="8" id="KW-0862">Zinc</keyword>
<feature type="domain" description="PH" evidence="15">
    <location>
        <begin position="270"/>
        <end position="362"/>
    </location>
</feature>
<dbReference type="FunFam" id="1.10.220.150:FF:000002">
    <property type="entry name" value="arf-GAP with SH3 domain, ANK repeat and PH domain-containing protein 1"/>
    <property type="match status" value="1"/>
</dbReference>
<dbReference type="SUPFAM" id="SSF48403">
    <property type="entry name" value="Ankyrin repeat"/>
    <property type="match status" value="1"/>
</dbReference>
<dbReference type="PROSITE" id="PS50003">
    <property type="entry name" value="PH_DOMAIN"/>
    <property type="match status" value="1"/>
</dbReference>
<keyword evidence="10" id="KW-0472">Membrane</keyword>
<dbReference type="CDD" id="cd17900">
    <property type="entry name" value="ArfGap_ASAP3"/>
    <property type="match status" value="1"/>
</dbReference>
<dbReference type="SMART" id="SM00233">
    <property type="entry name" value="PH"/>
    <property type="match status" value="1"/>
</dbReference>
<dbReference type="GeneTree" id="ENSGT00940000161085"/>
<dbReference type="SUPFAM" id="SSF50044">
    <property type="entry name" value="SH3-domain"/>
    <property type="match status" value="1"/>
</dbReference>
<dbReference type="Pfam" id="PF01412">
    <property type="entry name" value="ArfGap"/>
    <property type="match status" value="1"/>
</dbReference>
<dbReference type="GO" id="GO:0005925">
    <property type="term" value="C:focal adhesion"/>
    <property type="evidence" value="ECO:0007669"/>
    <property type="project" value="TreeGrafter"/>
</dbReference>
<reference evidence="17" key="3">
    <citation type="submission" date="2025-09" db="UniProtKB">
        <authorList>
            <consortium name="Ensembl"/>
        </authorList>
    </citation>
    <scope>IDENTIFICATION</scope>
</reference>
<feature type="repeat" description="ANK" evidence="11">
    <location>
        <begin position="543"/>
        <end position="578"/>
    </location>
</feature>
<evidence type="ECO:0000256" key="6">
    <source>
        <dbReference type="ARBA" id="ARBA00022723"/>
    </source>
</evidence>
<keyword evidence="9 11" id="KW-0040">ANK repeat</keyword>
<dbReference type="FunFam" id="2.30.29.30:FF:000012">
    <property type="entry name" value="Arf-GAP with SH3 domain, ANK repeat and PH domain-containing protein 2"/>
    <property type="match status" value="1"/>
</dbReference>
<dbReference type="SUPFAM" id="SSF50729">
    <property type="entry name" value="PH domain-like"/>
    <property type="match status" value="1"/>
</dbReference>
<dbReference type="InterPro" id="IPR027267">
    <property type="entry name" value="AH/BAR_dom_sf"/>
</dbReference>
<dbReference type="InterPro" id="IPR002110">
    <property type="entry name" value="Ankyrin_rpt"/>
</dbReference>
<evidence type="ECO:0000256" key="1">
    <source>
        <dbReference type="ARBA" id="ARBA00004370"/>
    </source>
</evidence>
<dbReference type="InterPro" id="IPR036028">
    <property type="entry name" value="SH3-like_dom_sf"/>
</dbReference>
<accession>A0A803WAQ8</accession>
<dbReference type="GO" id="GO:0001726">
    <property type="term" value="C:ruffle"/>
    <property type="evidence" value="ECO:0007669"/>
    <property type="project" value="TreeGrafter"/>
</dbReference>
<proteinExistence type="predicted"/>
<reference evidence="17" key="2">
    <citation type="submission" date="2025-08" db="UniProtKB">
        <authorList>
            <consortium name="Ensembl"/>
        </authorList>
    </citation>
    <scope>IDENTIFICATION</scope>
</reference>
<keyword evidence="13" id="KW-0863">Zinc-finger</keyword>
<dbReference type="InterPro" id="IPR001452">
    <property type="entry name" value="SH3_domain"/>
</dbReference>
<dbReference type="SMART" id="SM00248">
    <property type="entry name" value="ANK"/>
    <property type="match status" value="2"/>
</dbReference>
<dbReference type="SUPFAM" id="SSF103657">
    <property type="entry name" value="BAR/IMD domain-like"/>
    <property type="match status" value="1"/>
</dbReference>
<evidence type="ECO:0000256" key="9">
    <source>
        <dbReference type="ARBA" id="ARBA00023043"/>
    </source>
</evidence>
<dbReference type="PROSITE" id="PS50115">
    <property type="entry name" value="ARFGAP"/>
    <property type="match status" value="1"/>
</dbReference>
<dbReference type="SMART" id="SM00105">
    <property type="entry name" value="ArfGap"/>
    <property type="match status" value="1"/>
</dbReference>
<dbReference type="InterPro" id="IPR001849">
    <property type="entry name" value="PH_domain"/>
</dbReference>
<sequence length="800" mass="88243">MPPAPFPALGAWIPPHTSAQQSCSLSRGQLGWGSGSRAWLISSVCFLSLLLQNLDGDQAVLQRIRKYVKAIHISGLAHVENEEQYSEALENFGNNHLSQNNHELSTGFLNLAVFTREVTALFKNLCRLPHGTPLGAGMSPSRSLPSHRGKMEKEKERARLAGAAQAEPAAAEVAEDVQRERRLLQLHMCEVGLCWGFFQDGWKAAQNLSPFVEKLALSLHRLRQAQEEQLKQLAQTRDALRSVLQLDSREVSNSGSGYSIHQHQGNKQYGMEKSGFLYKKSDGIRKVWQKRKCGVKYGCLTISHSTINRPPVKLNLLTCQVRPHTEEKKCFDLVTHNRTYHFQAEDEQECVVWVSVLQNSKDEALSNAFRGDGGGGSMQELTRLVISEVKNMPGNKQCCDCGAPDPTWLSTNLGILTCIECSGIHRELGVHYSRIQSLTLDVLSTSELLLAVSIGNTRFNEIMEATLPTQDCPKPSASSDMAARKEYIMAKYMERRFAHRSGQDNPHGLWEAIRDRDLLALLKAFVEGHDLTKPLASPDGQDAGELPLHVAVRHADRSSLPLVDFIIQNGGTLDQVTQDGNTALHYGALYNQPNCLKLLLKGKATFTTVNAAGETALDVARRLKYSECEELVGGMKEWGRSASEPPCPGPAEALAARSLPCAGSTPWWPRGPPSRQGAPCAHAQEICSGRCKSSSLHSQLLLSWSGRWSGRGSYPCRCLLDGLRGDLSLLFIPFQAKGRQKRVKAVADCKGDKARELTFSKGEVIVVTREEDEQIWVGFIEGDGSRTGVFPASFVHLLQD</sequence>
<dbReference type="Gene3D" id="1.10.220.150">
    <property type="entry name" value="Arf GTPase activating protein"/>
    <property type="match status" value="1"/>
</dbReference>
<organism evidence="17 18">
    <name type="scientific">Ficedula albicollis</name>
    <name type="common">Collared flycatcher</name>
    <name type="synonym">Muscicapa albicollis</name>
    <dbReference type="NCBI Taxonomy" id="59894"/>
    <lineage>
        <taxon>Eukaryota</taxon>
        <taxon>Metazoa</taxon>
        <taxon>Chordata</taxon>
        <taxon>Craniata</taxon>
        <taxon>Vertebrata</taxon>
        <taxon>Euteleostomi</taxon>
        <taxon>Archelosauria</taxon>
        <taxon>Archosauria</taxon>
        <taxon>Dinosauria</taxon>
        <taxon>Saurischia</taxon>
        <taxon>Theropoda</taxon>
        <taxon>Coelurosauria</taxon>
        <taxon>Aves</taxon>
        <taxon>Neognathae</taxon>
        <taxon>Neoaves</taxon>
        <taxon>Telluraves</taxon>
        <taxon>Australaves</taxon>
        <taxon>Passeriformes</taxon>
        <taxon>Muscicapidae</taxon>
        <taxon>Ficedula</taxon>
    </lineage>
</organism>
<protein>
    <submittedName>
        <fullName evidence="17">ArfGAP with SH3 domain, ankyrin repeat and PH domain 3</fullName>
    </submittedName>
</protein>
<dbReference type="InterPro" id="IPR038508">
    <property type="entry name" value="ArfGAP_dom_sf"/>
</dbReference>
<evidence type="ECO:0000259" key="16">
    <source>
        <dbReference type="PROSITE" id="PS50115"/>
    </source>
</evidence>
<evidence type="ECO:0000256" key="5">
    <source>
        <dbReference type="ARBA" id="ARBA00022490"/>
    </source>
</evidence>
<dbReference type="Pfam" id="PF12796">
    <property type="entry name" value="Ank_2"/>
    <property type="match status" value="1"/>
</dbReference>
<dbReference type="InterPro" id="IPR043593">
    <property type="entry name" value="ASAP"/>
</dbReference>